<evidence type="ECO:0000256" key="1">
    <source>
        <dbReference type="ARBA" id="ARBA00022741"/>
    </source>
</evidence>
<keyword evidence="1" id="KW-0547">Nucleotide-binding</keyword>
<dbReference type="GO" id="GO:0016887">
    <property type="term" value="F:ATP hydrolysis activity"/>
    <property type="evidence" value="ECO:0007669"/>
    <property type="project" value="InterPro"/>
</dbReference>
<dbReference type="PANTHER" id="PTHR42794">
    <property type="entry name" value="HEMIN IMPORT ATP-BINDING PROTEIN HMUV"/>
    <property type="match status" value="1"/>
</dbReference>
<dbReference type="InterPro" id="IPR027417">
    <property type="entry name" value="P-loop_NTPase"/>
</dbReference>
<dbReference type="SUPFAM" id="SSF52540">
    <property type="entry name" value="P-loop containing nucleoside triphosphate hydrolases"/>
    <property type="match status" value="1"/>
</dbReference>
<dbReference type="SMART" id="SM00382">
    <property type="entry name" value="AAA"/>
    <property type="match status" value="1"/>
</dbReference>
<evidence type="ECO:0000313" key="5">
    <source>
        <dbReference type="Proteomes" id="UP000183635"/>
    </source>
</evidence>
<dbReference type="InterPro" id="IPR017871">
    <property type="entry name" value="ABC_transporter-like_CS"/>
</dbReference>
<dbReference type="Proteomes" id="UP000183635">
    <property type="component" value="Unassembled WGS sequence"/>
</dbReference>
<protein>
    <submittedName>
        <fullName evidence="4">Iron complex transport system ATP-binding protein</fullName>
    </submittedName>
</protein>
<evidence type="ECO:0000259" key="3">
    <source>
        <dbReference type="PROSITE" id="PS50893"/>
    </source>
</evidence>
<dbReference type="AlphaFoldDB" id="A0A1I3CY25"/>
<keyword evidence="2 4" id="KW-0067">ATP-binding</keyword>
<gene>
    <name evidence="4" type="ORF">SAMN04488021_13428</name>
</gene>
<dbReference type="InterPro" id="IPR003593">
    <property type="entry name" value="AAA+_ATPase"/>
</dbReference>
<evidence type="ECO:0000313" key="4">
    <source>
        <dbReference type="EMBL" id="SFH79333.1"/>
    </source>
</evidence>
<dbReference type="OrthoDB" id="9805601at2"/>
<evidence type="ECO:0000256" key="2">
    <source>
        <dbReference type="ARBA" id="ARBA00022840"/>
    </source>
</evidence>
<dbReference type="PROSITE" id="PS00211">
    <property type="entry name" value="ABC_TRANSPORTER_1"/>
    <property type="match status" value="1"/>
</dbReference>
<name>A0A1I3CY25_9RHOB</name>
<dbReference type="Gene3D" id="3.40.50.300">
    <property type="entry name" value="P-loop containing nucleotide triphosphate hydrolases"/>
    <property type="match status" value="1"/>
</dbReference>
<dbReference type="EMBL" id="FOPU01000034">
    <property type="protein sequence ID" value="SFH79333.1"/>
    <property type="molecule type" value="Genomic_DNA"/>
</dbReference>
<feature type="domain" description="ABC transporter" evidence="3">
    <location>
        <begin position="3"/>
        <end position="229"/>
    </location>
</feature>
<accession>A0A1I3CY25</accession>
<dbReference type="InterPro" id="IPR003439">
    <property type="entry name" value="ABC_transporter-like_ATP-bd"/>
</dbReference>
<keyword evidence="5" id="KW-1185">Reference proteome</keyword>
<dbReference type="RefSeq" id="WP_074969673.1">
    <property type="nucleotide sequence ID" value="NZ_CBCRYP010000032.1"/>
</dbReference>
<dbReference type="PANTHER" id="PTHR42794:SF2">
    <property type="entry name" value="ABC TRANSPORTER ATP-BINDING PROTEIN"/>
    <property type="match status" value="1"/>
</dbReference>
<dbReference type="PROSITE" id="PS50893">
    <property type="entry name" value="ABC_TRANSPORTER_2"/>
    <property type="match status" value="1"/>
</dbReference>
<proteinExistence type="predicted"/>
<dbReference type="GO" id="GO:0005524">
    <property type="term" value="F:ATP binding"/>
    <property type="evidence" value="ECO:0007669"/>
    <property type="project" value="UniProtKB-KW"/>
</dbReference>
<dbReference type="STRING" id="34004.SAMN04488021_13428"/>
<sequence length="251" mass="26159">MRLELANLTCRRNGRAVIDGIDLTVGPGEFVGLLGPNGAGKTTLLRTALGLLPAEGRNSLAALPAAQRARAAAFMPQGREIAWPVTVETLVALGRVAHPDAAGDADHAAVEAALAALSLQELRHRPATQLSGGEQARALLARALAQDTPLLVADEPIAGLDPAAQIGVMRLFRGLANEGRAVLASLHDLGLAARHCSRLILLQRGRIMADGPPETVLTDENLGRCFGVTAHVAHGPQGPILQLLDTITETT</sequence>
<reference evidence="4 5" key="1">
    <citation type="submission" date="2016-10" db="EMBL/GenBank/DDBJ databases">
        <authorList>
            <person name="de Groot N.N."/>
        </authorList>
    </citation>
    <scope>NUCLEOTIDE SEQUENCE [LARGE SCALE GENOMIC DNA]</scope>
    <source>
        <strain evidence="4 5">DSM 8537</strain>
    </source>
</reference>
<dbReference type="Pfam" id="PF00005">
    <property type="entry name" value="ABC_tran"/>
    <property type="match status" value="1"/>
</dbReference>
<organism evidence="4 5">
    <name type="scientific">Paracoccus aminovorans</name>
    <dbReference type="NCBI Taxonomy" id="34004"/>
    <lineage>
        <taxon>Bacteria</taxon>
        <taxon>Pseudomonadati</taxon>
        <taxon>Pseudomonadota</taxon>
        <taxon>Alphaproteobacteria</taxon>
        <taxon>Rhodobacterales</taxon>
        <taxon>Paracoccaceae</taxon>
        <taxon>Paracoccus</taxon>
    </lineage>
</organism>